<proteinExistence type="predicted"/>
<keyword evidence="1" id="KW-0732">Signal</keyword>
<reference evidence="3" key="1">
    <citation type="submission" date="2020-08" db="EMBL/GenBank/DDBJ databases">
        <title>Sequencing the genomes of 1000 actinobacteria strains.</title>
        <authorList>
            <person name="Klenk H.-P."/>
        </authorList>
    </citation>
    <scope>NUCLEOTIDE SEQUENCE</scope>
    <source>
        <strain evidence="3">DSM 10695</strain>
    </source>
</reference>
<feature type="chain" id="PRO_5037387464" description="Septum formation-related domain-containing protein" evidence="1">
    <location>
        <begin position="42"/>
        <end position="162"/>
    </location>
</feature>
<feature type="signal peptide" evidence="1">
    <location>
        <begin position="1"/>
        <end position="41"/>
    </location>
</feature>
<gene>
    <name evidence="3" type="ORF">HD592_002181</name>
</gene>
<dbReference type="Proteomes" id="UP000617426">
    <property type="component" value="Unassembled WGS sequence"/>
</dbReference>
<accession>A0A923IZR8</accession>
<evidence type="ECO:0000256" key="1">
    <source>
        <dbReference type="SAM" id="SignalP"/>
    </source>
</evidence>
<keyword evidence="4" id="KW-1185">Reference proteome</keyword>
<sequence length="162" mass="16849">MLTTRPAHRPARPARRLPRRRAGRGLALVLATPLLAACASASVLDLKVGDCLQLPTASQATTITSAACTSSHEAEVSALVPTDPQDADAAFPGEQALSAQAETACVDSFEGYVGTPYLSSNLDVTWLTPTQSSWAEGDRTIVCLVHAMDAQTLTSSVKGSGL</sequence>
<dbReference type="AlphaFoldDB" id="A0A923IZR8"/>
<comment type="caution">
    <text evidence="3">The sequence shown here is derived from an EMBL/GenBank/DDBJ whole genome shotgun (WGS) entry which is preliminary data.</text>
</comment>
<feature type="domain" description="Septum formation-related" evidence="2">
    <location>
        <begin position="49"/>
        <end position="158"/>
    </location>
</feature>
<organism evidence="3 4">
    <name type="scientific">Schaalia hyovaginalis</name>
    <dbReference type="NCBI Taxonomy" id="29316"/>
    <lineage>
        <taxon>Bacteria</taxon>
        <taxon>Bacillati</taxon>
        <taxon>Actinomycetota</taxon>
        <taxon>Actinomycetes</taxon>
        <taxon>Actinomycetales</taxon>
        <taxon>Actinomycetaceae</taxon>
        <taxon>Schaalia</taxon>
    </lineage>
</organism>
<dbReference type="RefSeq" id="WP_184454091.1">
    <property type="nucleotide sequence ID" value="NZ_JACHMK010000001.1"/>
</dbReference>
<dbReference type="Pfam" id="PF13845">
    <property type="entry name" value="Septum_form"/>
    <property type="match status" value="1"/>
</dbReference>
<protein>
    <recommendedName>
        <fullName evidence="2">Septum formation-related domain-containing protein</fullName>
    </recommendedName>
</protein>
<dbReference type="EMBL" id="JACHMK010000001">
    <property type="protein sequence ID" value="MBB6335616.1"/>
    <property type="molecule type" value="Genomic_DNA"/>
</dbReference>
<evidence type="ECO:0000259" key="2">
    <source>
        <dbReference type="Pfam" id="PF13845"/>
    </source>
</evidence>
<evidence type="ECO:0000313" key="4">
    <source>
        <dbReference type="Proteomes" id="UP000617426"/>
    </source>
</evidence>
<dbReference type="InterPro" id="IPR026004">
    <property type="entry name" value="Septum_form"/>
</dbReference>
<evidence type="ECO:0000313" key="3">
    <source>
        <dbReference type="EMBL" id="MBB6335616.1"/>
    </source>
</evidence>
<name>A0A923IZR8_9ACTO</name>